<sequence>MGPYQPLRVTDLERLFAGAEGDRGILDALMAELGHRRTQSAEKLRERVEKALEGPAERHDAGAGEASRSSSRAASLDDEEAATASRRPDEPPPWSNPGPRSPPPPVRDRPEDVLSAWTALEVLSPMTYRKPADMADGDQKRIASLAEAMPWQPPGERSKPKKQLFYQVVLGAVRMDEATNALLSVFVDKHADRRGGAGLAALATLTLDKAGIPVAEGEATVISSFAWGCPSPCGVICSAWDDGRTPRRD</sequence>
<dbReference type="KEGG" id="maqu:Maq22A_1p36070"/>
<evidence type="ECO:0000256" key="1">
    <source>
        <dbReference type="SAM" id="MobiDB-lite"/>
    </source>
</evidence>
<organism evidence="2 3">
    <name type="scientific">Methylobacterium aquaticum</name>
    <dbReference type="NCBI Taxonomy" id="270351"/>
    <lineage>
        <taxon>Bacteria</taxon>
        <taxon>Pseudomonadati</taxon>
        <taxon>Pseudomonadota</taxon>
        <taxon>Alphaproteobacteria</taxon>
        <taxon>Hyphomicrobiales</taxon>
        <taxon>Methylobacteriaceae</taxon>
        <taxon>Methylobacterium</taxon>
    </lineage>
</organism>
<dbReference type="Proteomes" id="UP000061432">
    <property type="component" value="Plasmid pMaq22A_1p"/>
</dbReference>
<dbReference type="PATRIC" id="fig|270351.10.peg.6505"/>
<geneLocation type="plasmid" evidence="3">
    <name>pMaq22A_1p DNA</name>
</geneLocation>
<evidence type="ECO:0000313" key="2">
    <source>
        <dbReference type="EMBL" id="BAQ49431.1"/>
    </source>
</evidence>
<proteinExistence type="predicted"/>
<dbReference type="AlphaFoldDB" id="A0A0C6F9G1"/>
<evidence type="ECO:0000313" key="3">
    <source>
        <dbReference type="Proteomes" id="UP000061432"/>
    </source>
</evidence>
<dbReference type="EMBL" id="AP014705">
    <property type="protein sequence ID" value="BAQ49431.1"/>
    <property type="molecule type" value="Genomic_DNA"/>
</dbReference>
<feature type="region of interest" description="Disordered" evidence="1">
    <location>
        <begin position="37"/>
        <end position="110"/>
    </location>
</feature>
<reference evidence="3" key="2">
    <citation type="submission" date="2015-01" db="EMBL/GenBank/DDBJ databases">
        <title>Complete genome sequence of Methylobacterium aquaticum strain 22A.</title>
        <authorList>
            <person name="Tani A."/>
            <person name="Ogura Y."/>
            <person name="Hayashi T."/>
        </authorList>
    </citation>
    <scope>NUCLEOTIDE SEQUENCE [LARGE SCALE GENOMIC DNA]</scope>
    <source>
        <strain evidence="3">MA-22A</strain>
        <plasmid evidence="3">Plasmid pMaq22A_1p DNA</plasmid>
    </source>
</reference>
<feature type="compositionally biased region" description="Pro residues" evidence="1">
    <location>
        <begin position="91"/>
        <end position="105"/>
    </location>
</feature>
<gene>
    <name evidence="2" type="ORF">Maq22A_1p36070</name>
</gene>
<accession>A0A0C6F9G1</accession>
<name>A0A0C6F9G1_9HYPH</name>
<feature type="compositionally biased region" description="Low complexity" evidence="1">
    <location>
        <begin position="63"/>
        <end position="74"/>
    </location>
</feature>
<keyword evidence="2" id="KW-0614">Plasmid</keyword>
<feature type="compositionally biased region" description="Basic and acidic residues" evidence="1">
    <location>
        <begin position="37"/>
        <end position="62"/>
    </location>
</feature>
<protein>
    <submittedName>
        <fullName evidence="2">Uncharacterized protein</fullName>
    </submittedName>
</protein>
<reference evidence="2 3" key="1">
    <citation type="journal article" date="2015" name="Genome Announc.">
        <title>Complete Genome Sequence of Methylobacterium aquaticum Strain 22A, Isolated from Racomitrium japonicum Moss.</title>
        <authorList>
            <person name="Tani A."/>
            <person name="Ogura Y."/>
            <person name="Hayashi T."/>
            <person name="Kimbara K."/>
        </authorList>
    </citation>
    <scope>NUCLEOTIDE SEQUENCE [LARGE SCALE GENOMIC DNA]</scope>
    <source>
        <strain evidence="2 3">MA-22A</strain>
        <plasmid evidence="3">Plasmid pMaq22A_1p DNA</plasmid>
    </source>
</reference>